<feature type="transmembrane region" description="Helical" evidence="1">
    <location>
        <begin position="284"/>
        <end position="310"/>
    </location>
</feature>
<dbReference type="GeneID" id="30031565"/>
<dbReference type="EMBL" id="LXTC01000001">
    <property type="protein sequence ID" value="OBA23885.1"/>
    <property type="molecule type" value="Genomic_DNA"/>
</dbReference>
<dbReference type="PANTHER" id="PTHR38421">
    <property type="entry name" value="TRANSMEMBRANE PROTEIN USGS"/>
    <property type="match status" value="1"/>
</dbReference>
<dbReference type="RefSeq" id="XP_018714366.1">
    <property type="nucleotide sequence ID" value="XM_018858589.1"/>
</dbReference>
<dbReference type="PANTHER" id="PTHR38421:SF1">
    <property type="entry name" value="TRANSMEMBRANE PROTEIN"/>
    <property type="match status" value="1"/>
</dbReference>
<organism evidence="2 3">
    <name type="scientific">Metschnikowia bicuspidata var. bicuspidata NRRL YB-4993</name>
    <dbReference type="NCBI Taxonomy" id="869754"/>
    <lineage>
        <taxon>Eukaryota</taxon>
        <taxon>Fungi</taxon>
        <taxon>Dikarya</taxon>
        <taxon>Ascomycota</taxon>
        <taxon>Saccharomycotina</taxon>
        <taxon>Pichiomycetes</taxon>
        <taxon>Metschnikowiaceae</taxon>
        <taxon>Metschnikowia</taxon>
    </lineage>
</organism>
<dbReference type="AlphaFoldDB" id="A0A1A0HIP8"/>
<feature type="transmembrane region" description="Helical" evidence="1">
    <location>
        <begin position="94"/>
        <end position="114"/>
    </location>
</feature>
<dbReference type="OrthoDB" id="10041630at2759"/>
<evidence type="ECO:0000313" key="3">
    <source>
        <dbReference type="Proteomes" id="UP000092555"/>
    </source>
</evidence>
<keyword evidence="1" id="KW-1133">Transmembrane helix</keyword>
<keyword evidence="3" id="KW-1185">Reference proteome</keyword>
<feature type="transmembrane region" description="Helical" evidence="1">
    <location>
        <begin position="190"/>
        <end position="215"/>
    </location>
</feature>
<name>A0A1A0HIP8_9ASCO</name>
<feature type="transmembrane region" description="Helical" evidence="1">
    <location>
        <begin position="227"/>
        <end position="250"/>
    </location>
</feature>
<evidence type="ECO:0000313" key="2">
    <source>
        <dbReference type="EMBL" id="OBA23885.1"/>
    </source>
</evidence>
<keyword evidence="1" id="KW-0472">Membrane</keyword>
<keyword evidence="1" id="KW-0812">Transmembrane</keyword>
<protein>
    <submittedName>
        <fullName evidence="2">Uncharacterized protein</fullName>
    </submittedName>
</protein>
<evidence type="ECO:0000256" key="1">
    <source>
        <dbReference type="SAM" id="Phobius"/>
    </source>
</evidence>
<feature type="transmembrane region" description="Helical" evidence="1">
    <location>
        <begin position="54"/>
        <end position="82"/>
    </location>
</feature>
<gene>
    <name evidence="2" type="ORF">METBIDRAFT_76808</name>
</gene>
<accession>A0A1A0HIP8</accession>
<proteinExistence type="predicted"/>
<comment type="caution">
    <text evidence="2">The sequence shown here is derived from an EMBL/GenBank/DDBJ whole genome shotgun (WGS) entry which is preliminary data.</text>
</comment>
<feature type="transmembrane region" description="Helical" evidence="1">
    <location>
        <begin position="12"/>
        <end position="34"/>
    </location>
</feature>
<reference evidence="2 3" key="1">
    <citation type="submission" date="2016-05" db="EMBL/GenBank/DDBJ databases">
        <title>Comparative genomics of biotechnologically important yeasts.</title>
        <authorList>
            <consortium name="DOE Joint Genome Institute"/>
            <person name="Riley R."/>
            <person name="Haridas S."/>
            <person name="Wolfe K.H."/>
            <person name="Lopes M.R."/>
            <person name="Hittinger C.T."/>
            <person name="Goker M."/>
            <person name="Salamov A."/>
            <person name="Wisecaver J."/>
            <person name="Long T.M."/>
            <person name="Aerts A.L."/>
            <person name="Barry K."/>
            <person name="Choi C."/>
            <person name="Clum A."/>
            <person name="Coughlan A.Y."/>
            <person name="Deshpande S."/>
            <person name="Douglass A.P."/>
            <person name="Hanson S.J."/>
            <person name="Klenk H.-P."/>
            <person name="LaButti K."/>
            <person name="Lapidus A."/>
            <person name="Lindquist E."/>
            <person name="Lipzen A."/>
            <person name="Meier-kolthoff J.P."/>
            <person name="Ohm R.A."/>
            <person name="Otillar R.P."/>
            <person name="Pangilinan J."/>
            <person name="Peng Y."/>
            <person name="Rokas A."/>
            <person name="Rosa C.A."/>
            <person name="Scheuner C."/>
            <person name="Sibirny A.A."/>
            <person name="Slot J.C."/>
            <person name="Stielow J.B."/>
            <person name="Sun H."/>
            <person name="Kurtzman C.P."/>
            <person name="Blackwell M."/>
            <person name="Grigoriev I.V."/>
            <person name="Jeffries T.W."/>
        </authorList>
    </citation>
    <scope>NUCLEOTIDE SEQUENCE [LARGE SCALE GENOMIC DNA]</scope>
    <source>
        <strain evidence="2 3">NRRL YB-4993</strain>
    </source>
</reference>
<dbReference type="Proteomes" id="UP000092555">
    <property type="component" value="Unassembled WGS sequence"/>
</dbReference>
<sequence length="372" mass="42200">MASPIFISNPPPGFSFLAILRGIQLAILGAYRSLQNPKLFESRYYTHAISAIKYSILIQLVLWSPIVCLRVLANFLGLFVNLSLAESAANSLKYLQFNLLNVGVFAISASRYFGQLLDTLFLSSLEFIDSVYLEKHQDHQSQRFHLNLVELSVDTIKPPTPGLPTLQTLKKLYSSSQEFSVFVKRHLKKAFLNIIVFLLSELPYVGAVIIGLMSFQNLNNKIGTERAVIIFGILQVIPKEYSVAFFTIFYGSRSMVHDLLLPYFARVRFTSREKEHWLKAREGVLFGFGLCFFSLIRYFPWVGLLIYGLAETSVAYLITKVSDPPPNQVSQLIHWNETQLVWNKEKEQNILSGTFVSGEEGYNPIPGSFIFT</sequence>